<protein>
    <submittedName>
        <fullName evidence="2">Uncharacterized protein</fullName>
    </submittedName>
</protein>
<reference evidence="2 3" key="1">
    <citation type="submission" date="2021-06" db="EMBL/GenBank/DDBJ databases">
        <title>Caerostris darwini draft genome.</title>
        <authorList>
            <person name="Kono N."/>
            <person name="Arakawa K."/>
        </authorList>
    </citation>
    <scope>NUCLEOTIDE SEQUENCE [LARGE SCALE GENOMIC DNA]</scope>
</reference>
<feature type="region of interest" description="Disordered" evidence="1">
    <location>
        <begin position="76"/>
        <end position="105"/>
    </location>
</feature>
<sequence>MTRAHKTSSPHCSNHTTTMWRPTCNPLVPHHHNGNKFIRETLGFFRPVVLKESIDGGVIFHPSLLSRNENNEKNCDGKFRSYSPKTIRKDSDKGRGWGADKSAGKPLLFCSSI</sequence>
<accession>A0AAV4NKE7</accession>
<dbReference type="Proteomes" id="UP001054837">
    <property type="component" value="Unassembled WGS sequence"/>
</dbReference>
<organism evidence="2 3">
    <name type="scientific">Caerostris darwini</name>
    <dbReference type="NCBI Taxonomy" id="1538125"/>
    <lineage>
        <taxon>Eukaryota</taxon>
        <taxon>Metazoa</taxon>
        <taxon>Ecdysozoa</taxon>
        <taxon>Arthropoda</taxon>
        <taxon>Chelicerata</taxon>
        <taxon>Arachnida</taxon>
        <taxon>Araneae</taxon>
        <taxon>Araneomorphae</taxon>
        <taxon>Entelegynae</taxon>
        <taxon>Araneoidea</taxon>
        <taxon>Araneidae</taxon>
        <taxon>Caerostris</taxon>
    </lineage>
</organism>
<name>A0AAV4NKE7_9ARAC</name>
<gene>
    <name evidence="2" type="ORF">CDAR_552441</name>
</gene>
<evidence type="ECO:0000313" key="3">
    <source>
        <dbReference type="Proteomes" id="UP001054837"/>
    </source>
</evidence>
<evidence type="ECO:0000313" key="2">
    <source>
        <dbReference type="EMBL" id="GIX85231.1"/>
    </source>
</evidence>
<dbReference type="AlphaFoldDB" id="A0AAV4NKE7"/>
<proteinExistence type="predicted"/>
<dbReference type="EMBL" id="BPLQ01001760">
    <property type="protein sequence ID" value="GIX85231.1"/>
    <property type="molecule type" value="Genomic_DNA"/>
</dbReference>
<evidence type="ECO:0000256" key="1">
    <source>
        <dbReference type="SAM" id="MobiDB-lite"/>
    </source>
</evidence>
<comment type="caution">
    <text evidence="2">The sequence shown here is derived from an EMBL/GenBank/DDBJ whole genome shotgun (WGS) entry which is preliminary data.</text>
</comment>
<keyword evidence="3" id="KW-1185">Reference proteome</keyword>